<dbReference type="GO" id="GO:0031499">
    <property type="term" value="C:TRAMP complex"/>
    <property type="evidence" value="ECO:0007669"/>
    <property type="project" value="TreeGrafter"/>
</dbReference>
<dbReference type="AlphaFoldDB" id="A0A1L9S875"/>
<dbReference type="GO" id="GO:0003729">
    <property type="term" value="F:mRNA binding"/>
    <property type="evidence" value="ECO:0007669"/>
    <property type="project" value="TreeGrafter"/>
</dbReference>
<protein>
    <recommendedName>
        <fullName evidence="4">Polynucleotide adenylyltransferase</fullName>
    </recommendedName>
</protein>
<dbReference type="VEuPathDB" id="FungiDB:ASPZODRAFT_74543"/>
<evidence type="ECO:0000256" key="1">
    <source>
        <dbReference type="SAM" id="MobiDB-lite"/>
    </source>
</evidence>
<evidence type="ECO:0008006" key="4">
    <source>
        <dbReference type="Google" id="ProtNLM"/>
    </source>
</evidence>
<dbReference type="PANTHER" id="PTHR23092">
    <property type="entry name" value="POLY(A) RNA POLYMERASE"/>
    <property type="match status" value="1"/>
</dbReference>
<name>A0A1L9S875_9EURO</name>
<sequence>MPIVQSSLVALSLPRRKVLLPPALCRFCHASSPFLKDGRDIYPDNLAETLQAHRNTNRARLIRKVYTLKPPKGIRRPVLLPPIVTNPENTPTTPAAVQPGTASKPAKKATAPGRKALRNRGHSKTAAELASRSDNSRKKEGTELQWAVEEPYRPGQYPWLLSMRSRTEQREASEWLDAEIRALETYISPTHQEQTAVDHIVSDLAETLDHDVPYPLQLVGSRQTGLSPSHADLSFVLVVEDNEGAGGGFRKPSATRPKVMARYLNLLRKAQHVLVGKAAFRDIRLVGKRMPVLTSVHVPSGLSVRFSCKEGLPAFPEHVRDYQAEYPTIRPLYLAVRLILEARGIFGAHKASIDSDALILLLAAFLKINHGRFSHPAGLSNQLLSFLHTYGSDIDFRSTGISAEPPRYFTAETVKKDAKIVGRLEELSAALRGQRSLINQKRTAAAKRNSNVADRLCIQDPTNYMTDLGRPCTRTAELQTVFLDTHDKLRSSLHAWDQSRDRTQSILGRALHANFDAFEHVRNRIVACAGPSSS</sequence>
<dbReference type="GO" id="GO:0005730">
    <property type="term" value="C:nucleolus"/>
    <property type="evidence" value="ECO:0007669"/>
    <property type="project" value="TreeGrafter"/>
</dbReference>
<dbReference type="SUPFAM" id="SSF81631">
    <property type="entry name" value="PAP/OAS1 substrate-binding domain"/>
    <property type="match status" value="1"/>
</dbReference>
<dbReference type="Gene3D" id="1.10.1410.10">
    <property type="match status" value="1"/>
</dbReference>
<dbReference type="InterPro" id="IPR045862">
    <property type="entry name" value="Trf4-like"/>
</dbReference>
<dbReference type="GO" id="GO:0031123">
    <property type="term" value="P:RNA 3'-end processing"/>
    <property type="evidence" value="ECO:0007669"/>
    <property type="project" value="TreeGrafter"/>
</dbReference>
<gene>
    <name evidence="2" type="ORF">ASPZODRAFT_74543</name>
</gene>
<dbReference type="Gene3D" id="3.30.460.10">
    <property type="entry name" value="Beta Polymerase, domain 2"/>
    <property type="match status" value="1"/>
</dbReference>
<dbReference type="GO" id="GO:1990817">
    <property type="term" value="F:poly(A) RNA polymerase activity"/>
    <property type="evidence" value="ECO:0007669"/>
    <property type="project" value="InterPro"/>
</dbReference>
<dbReference type="OrthoDB" id="273917at2759"/>
<keyword evidence="3" id="KW-1185">Reference proteome</keyword>
<reference evidence="3" key="1">
    <citation type="journal article" date="2017" name="Genome Biol.">
        <title>Comparative genomics reveals high biological diversity and specific adaptations in the industrially and medically important fungal genus Aspergillus.</title>
        <authorList>
            <person name="de Vries R.P."/>
            <person name="Riley R."/>
            <person name="Wiebenga A."/>
            <person name="Aguilar-Osorio G."/>
            <person name="Amillis S."/>
            <person name="Uchima C.A."/>
            <person name="Anderluh G."/>
            <person name="Asadollahi M."/>
            <person name="Askin M."/>
            <person name="Barry K."/>
            <person name="Battaglia E."/>
            <person name="Bayram O."/>
            <person name="Benocci T."/>
            <person name="Braus-Stromeyer S.A."/>
            <person name="Caldana C."/>
            <person name="Canovas D."/>
            <person name="Cerqueira G.C."/>
            <person name="Chen F."/>
            <person name="Chen W."/>
            <person name="Choi C."/>
            <person name="Clum A."/>
            <person name="Dos Santos R.A."/>
            <person name="Damasio A.R."/>
            <person name="Diallinas G."/>
            <person name="Emri T."/>
            <person name="Fekete E."/>
            <person name="Flipphi M."/>
            <person name="Freyberg S."/>
            <person name="Gallo A."/>
            <person name="Gournas C."/>
            <person name="Habgood R."/>
            <person name="Hainaut M."/>
            <person name="Harispe M.L."/>
            <person name="Henrissat B."/>
            <person name="Hilden K.S."/>
            <person name="Hope R."/>
            <person name="Hossain A."/>
            <person name="Karabika E."/>
            <person name="Karaffa L."/>
            <person name="Karanyi Z."/>
            <person name="Krasevec N."/>
            <person name="Kuo A."/>
            <person name="Kusch H."/>
            <person name="LaButti K."/>
            <person name="Lagendijk E.L."/>
            <person name="Lapidus A."/>
            <person name="Levasseur A."/>
            <person name="Lindquist E."/>
            <person name="Lipzen A."/>
            <person name="Logrieco A.F."/>
            <person name="MacCabe A."/>
            <person name="Maekelae M.R."/>
            <person name="Malavazi I."/>
            <person name="Melin P."/>
            <person name="Meyer V."/>
            <person name="Mielnichuk N."/>
            <person name="Miskei M."/>
            <person name="Molnar A.P."/>
            <person name="Mule G."/>
            <person name="Ngan C.Y."/>
            <person name="Orejas M."/>
            <person name="Orosz E."/>
            <person name="Ouedraogo J.P."/>
            <person name="Overkamp K.M."/>
            <person name="Park H.-S."/>
            <person name="Perrone G."/>
            <person name="Piumi F."/>
            <person name="Punt P.J."/>
            <person name="Ram A.F."/>
            <person name="Ramon A."/>
            <person name="Rauscher S."/>
            <person name="Record E."/>
            <person name="Riano-Pachon D.M."/>
            <person name="Robert V."/>
            <person name="Roehrig J."/>
            <person name="Ruller R."/>
            <person name="Salamov A."/>
            <person name="Salih N.S."/>
            <person name="Samson R.A."/>
            <person name="Sandor E."/>
            <person name="Sanguinetti M."/>
            <person name="Schuetze T."/>
            <person name="Sepcic K."/>
            <person name="Shelest E."/>
            <person name="Sherlock G."/>
            <person name="Sophianopoulou V."/>
            <person name="Squina F.M."/>
            <person name="Sun H."/>
            <person name="Susca A."/>
            <person name="Todd R.B."/>
            <person name="Tsang A."/>
            <person name="Unkles S.E."/>
            <person name="van de Wiele N."/>
            <person name="van Rossen-Uffink D."/>
            <person name="Oliveira J.V."/>
            <person name="Vesth T.C."/>
            <person name="Visser J."/>
            <person name="Yu J.-H."/>
            <person name="Zhou M."/>
            <person name="Andersen M.R."/>
            <person name="Archer D.B."/>
            <person name="Baker S.E."/>
            <person name="Benoit I."/>
            <person name="Brakhage A.A."/>
            <person name="Braus G.H."/>
            <person name="Fischer R."/>
            <person name="Frisvad J.C."/>
            <person name="Goldman G.H."/>
            <person name="Houbraken J."/>
            <person name="Oakley B."/>
            <person name="Pocsi I."/>
            <person name="Scazzocchio C."/>
            <person name="Seiboth B."/>
            <person name="vanKuyk P.A."/>
            <person name="Wortman J."/>
            <person name="Dyer P.S."/>
            <person name="Grigoriev I.V."/>
        </authorList>
    </citation>
    <scope>NUCLEOTIDE SEQUENCE [LARGE SCALE GENOMIC DNA]</scope>
    <source>
        <strain evidence="3">CBS 506.65</strain>
    </source>
</reference>
<evidence type="ECO:0000313" key="2">
    <source>
        <dbReference type="EMBL" id="OJJ43359.1"/>
    </source>
</evidence>
<dbReference type="EMBL" id="KV878352">
    <property type="protein sequence ID" value="OJJ43359.1"/>
    <property type="molecule type" value="Genomic_DNA"/>
</dbReference>
<evidence type="ECO:0000313" key="3">
    <source>
        <dbReference type="Proteomes" id="UP000184188"/>
    </source>
</evidence>
<dbReference type="RefSeq" id="XP_022577869.1">
    <property type="nucleotide sequence ID" value="XM_022729974.1"/>
</dbReference>
<dbReference type="GO" id="GO:0043634">
    <property type="term" value="P:polyadenylation-dependent ncRNA catabolic process"/>
    <property type="evidence" value="ECO:0007669"/>
    <property type="project" value="TreeGrafter"/>
</dbReference>
<organism evidence="2 3">
    <name type="scientific">Penicilliopsis zonata CBS 506.65</name>
    <dbReference type="NCBI Taxonomy" id="1073090"/>
    <lineage>
        <taxon>Eukaryota</taxon>
        <taxon>Fungi</taxon>
        <taxon>Dikarya</taxon>
        <taxon>Ascomycota</taxon>
        <taxon>Pezizomycotina</taxon>
        <taxon>Eurotiomycetes</taxon>
        <taxon>Eurotiomycetidae</taxon>
        <taxon>Eurotiales</taxon>
        <taxon>Aspergillaceae</taxon>
        <taxon>Penicilliopsis</taxon>
    </lineage>
</organism>
<proteinExistence type="predicted"/>
<dbReference type="GeneID" id="34616438"/>
<dbReference type="PANTHER" id="PTHR23092:SF50">
    <property type="entry name" value="MTF2-LIKE C-TERMINAL DOMAIN-CONTAINING PROTEIN"/>
    <property type="match status" value="1"/>
</dbReference>
<accession>A0A1L9S875</accession>
<dbReference type="Proteomes" id="UP000184188">
    <property type="component" value="Unassembled WGS sequence"/>
</dbReference>
<dbReference type="InterPro" id="IPR043519">
    <property type="entry name" value="NT_sf"/>
</dbReference>
<feature type="compositionally biased region" description="Low complexity" evidence="1">
    <location>
        <begin position="81"/>
        <end position="113"/>
    </location>
</feature>
<dbReference type="STRING" id="1073090.A0A1L9S875"/>
<feature type="region of interest" description="Disordered" evidence="1">
    <location>
        <begin position="79"/>
        <end position="142"/>
    </location>
</feature>